<dbReference type="Gene3D" id="3.90.640.10">
    <property type="entry name" value="Actin, Chain A, domain 4"/>
    <property type="match status" value="1"/>
</dbReference>
<dbReference type="InterPro" id="IPR018181">
    <property type="entry name" value="Heat_shock_70_CS"/>
</dbReference>
<dbReference type="AlphaFoldDB" id="A0A7I9VM66"/>
<dbReference type="Pfam" id="PF00012">
    <property type="entry name" value="HSP70"/>
    <property type="match status" value="1"/>
</dbReference>
<keyword evidence="2 5" id="KW-0547">Nucleotide-binding</keyword>
<dbReference type="PROSITE" id="PS00329">
    <property type="entry name" value="HSP70_2"/>
    <property type="match status" value="1"/>
</dbReference>
<dbReference type="SUPFAM" id="SSF100920">
    <property type="entry name" value="Heat shock protein 70kD (HSP70), peptide-binding domain"/>
    <property type="match status" value="1"/>
</dbReference>
<dbReference type="PROSITE" id="PS00297">
    <property type="entry name" value="HSP70_1"/>
    <property type="match status" value="1"/>
</dbReference>
<reference evidence="7" key="1">
    <citation type="journal article" date="2020" name="Appl. Environ. Microbiol.">
        <title>Diazotrophic Anaeromyxobacter Isolates from Soils.</title>
        <authorList>
            <person name="Masuda Y."/>
            <person name="Yamanaka H."/>
            <person name="Xu Z.X."/>
            <person name="Shiratori Y."/>
            <person name="Aono T."/>
            <person name="Amachi S."/>
            <person name="Senoo K."/>
            <person name="Itoh H."/>
        </authorList>
    </citation>
    <scope>NUCLEOTIDE SEQUENCE [LARGE SCALE GENOMIC DNA]</scope>
    <source>
        <strain evidence="7">R267</strain>
    </source>
</reference>
<dbReference type="GO" id="GO:0140662">
    <property type="term" value="F:ATP-dependent protein folding chaperone"/>
    <property type="evidence" value="ECO:0007669"/>
    <property type="project" value="InterPro"/>
</dbReference>
<dbReference type="EMBL" id="BJTG01000004">
    <property type="protein sequence ID" value="GEJ57230.1"/>
    <property type="molecule type" value="Genomic_DNA"/>
</dbReference>
<dbReference type="Gene3D" id="2.60.34.10">
    <property type="entry name" value="Substrate Binding Domain Of DNAk, Chain A, domain 1"/>
    <property type="match status" value="1"/>
</dbReference>
<evidence type="ECO:0000313" key="6">
    <source>
        <dbReference type="EMBL" id="GEJ57230.1"/>
    </source>
</evidence>
<dbReference type="RefSeq" id="WP_176064702.1">
    <property type="nucleotide sequence ID" value="NZ_BJTG01000004.1"/>
</dbReference>
<keyword evidence="3 5" id="KW-0067">ATP-binding</keyword>
<name>A0A7I9VM66_9BACT</name>
<evidence type="ECO:0000256" key="5">
    <source>
        <dbReference type="RuleBase" id="RU003322"/>
    </source>
</evidence>
<evidence type="ECO:0000256" key="4">
    <source>
        <dbReference type="ARBA" id="ARBA00023186"/>
    </source>
</evidence>
<sequence>MAKLSPDTIVGIDLGTTNSCAAVATGDGQVRLVPYKGGEFTIPSIFAIDDKGHELIGHEAKRQWQLNPRNTLYATKRLIGRSPKDDVVDTVQRSVQYRLHGGAHNDVELDCHGRTFQVQDVAAKLLAKIRDVASDHLGFKVRRAVVTVPAYFTDRQRQAVKEAGRLVELEVVRIINEPTAAALAYGAGKKLQERVLVYDLGGGTFDVSIIEIRDRVFEVKATGGDIFLGGLDFDDAIIRHVLDGFREKHGIDLSGDPVAMQRVRDLAERTKIDLSVRTEAPFSIPFITMTPQGQPLNLEARFSRELLEELTRGLVQRTLDLVEQVMADAGVEPKDIDEVMLVGGQTRMPLVQQTLTHYFKKPPSKAVHPDEAVAIGAALYGWSLQESSDLKLQLLDVIPMAIGLEAAGGAMHVVLPRNAPIPNAKALAATSSLDDQSELMLRIFQGDHAEVAANELLGEFTFRGVRPAPAGAVRLEVLFEVNVEGILTVSASDLDTGKQMKRTLRVTQS</sequence>
<evidence type="ECO:0000256" key="1">
    <source>
        <dbReference type="ARBA" id="ARBA00007381"/>
    </source>
</evidence>
<comment type="caution">
    <text evidence="6">The sequence shown here is derived from an EMBL/GenBank/DDBJ whole genome shotgun (WGS) entry which is preliminary data.</text>
</comment>
<dbReference type="SUPFAM" id="SSF53067">
    <property type="entry name" value="Actin-like ATPase domain"/>
    <property type="match status" value="2"/>
</dbReference>
<keyword evidence="4" id="KW-0143">Chaperone</keyword>
<evidence type="ECO:0000313" key="7">
    <source>
        <dbReference type="Proteomes" id="UP000503640"/>
    </source>
</evidence>
<dbReference type="InterPro" id="IPR029047">
    <property type="entry name" value="HSP70_peptide-bd_sf"/>
</dbReference>
<dbReference type="InterPro" id="IPR043129">
    <property type="entry name" value="ATPase_NBD"/>
</dbReference>
<gene>
    <name evidence="6" type="primary">dnaK_2</name>
    <name evidence="6" type="ORF">AMYX_19710</name>
</gene>
<dbReference type="InterPro" id="IPR013126">
    <property type="entry name" value="Hsp_70_fam"/>
</dbReference>
<dbReference type="GO" id="GO:0005524">
    <property type="term" value="F:ATP binding"/>
    <property type="evidence" value="ECO:0007669"/>
    <property type="project" value="UniProtKB-KW"/>
</dbReference>
<dbReference type="PROSITE" id="PS01036">
    <property type="entry name" value="HSP70_3"/>
    <property type="match status" value="1"/>
</dbReference>
<protein>
    <submittedName>
        <fullName evidence="6">Chaperone protein DnaK</fullName>
    </submittedName>
</protein>
<proteinExistence type="inferred from homology"/>
<dbReference type="Proteomes" id="UP000503640">
    <property type="component" value="Unassembled WGS sequence"/>
</dbReference>
<dbReference type="PRINTS" id="PR00301">
    <property type="entry name" value="HEATSHOCK70"/>
</dbReference>
<dbReference type="Gene3D" id="3.30.420.40">
    <property type="match status" value="2"/>
</dbReference>
<evidence type="ECO:0000256" key="2">
    <source>
        <dbReference type="ARBA" id="ARBA00022741"/>
    </source>
</evidence>
<organism evidence="6 7">
    <name type="scientific">Anaeromyxobacter diazotrophicus</name>
    <dbReference type="NCBI Taxonomy" id="2590199"/>
    <lineage>
        <taxon>Bacteria</taxon>
        <taxon>Pseudomonadati</taxon>
        <taxon>Myxococcota</taxon>
        <taxon>Myxococcia</taxon>
        <taxon>Myxococcales</taxon>
        <taxon>Cystobacterineae</taxon>
        <taxon>Anaeromyxobacteraceae</taxon>
        <taxon>Anaeromyxobacter</taxon>
    </lineage>
</organism>
<accession>A0A7I9VM66</accession>
<dbReference type="FunFam" id="3.90.640.10:FF:000003">
    <property type="entry name" value="Molecular chaperone DnaK"/>
    <property type="match status" value="1"/>
</dbReference>
<dbReference type="PANTHER" id="PTHR19375">
    <property type="entry name" value="HEAT SHOCK PROTEIN 70KDA"/>
    <property type="match status" value="1"/>
</dbReference>
<keyword evidence="7" id="KW-1185">Reference proteome</keyword>
<comment type="similarity">
    <text evidence="1 5">Belongs to the heat shock protein 70 family.</text>
</comment>
<evidence type="ECO:0000256" key="3">
    <source>
        <dbReference type="ARBA" id="ARBA00022840"/>
    </source>
</evidence>